<keyword evidence="1" id="KW-0812">Transmembrane</keyword>
<evidence type="ECO:0000256" key="1">
    <source>
        <dbReference type="SAM" id="Phobius"/>
    </source>
</evidence>
<dbReference type="HOGENOM" id="CLU_092511_0_0_1"/>
<evidence type="ECO:0000313" key="3">
    <source>
        <dbReference type="Proteomes" id="UP000008370"/>
    </source>
</evidence>
<feature type="transmembrane region" description="Helical" evidence="1">
    <location>
        <begin position="104"/>
        <end position="125"/>
    </location>
</feature>
<sequence>MGSQTRIVISFITLCRPLVDLRWELEELSALAAALQGSAPGHVAIPPLPDEHSLDGVFHRRWRRVARGLLEQWQVMNYVSAVFIGTIATMLQDPMVTSSTISRTSAAVALLYALSSLCCGSMLYLHIVKIKRPQHALDWVINFQTLTSSRWINPLTILATPATFLLWAATFFVLALFISYVWQPPNMVPQLFPRIATACALAMCAGQMLLVAWTLRKLEPAPQPRSRAQTSRTDTLEV</sequence>
<feature type="transmembrane region" description="Helical" evidence="1">
    <location>
        <begin position="155"/>
        <end position="182"/>
    </location>
</feature>
<keyword evidence="3" id="KW-1185">Reference proteome</keyword>
<dbReference type="Proteomes" id="UP000008370">
    <property type="component" value="Unassembled WGS sequence"/>
</dbReference>
<dbReference type="KEGG" id="pco:PHACADRAFT_196508"/>
<feature type="transmembrane region" description="Helical" evidence="1">
    <location>
        <begin position="194"/>
        <end position="215"/>
    </location>
</feature>
<keyword evidence="1" id="KW-1133">Transmembrane helix</keyword>
<accession>K5VRE9</accession>
<dbReference type="OrthoDB" id="2802865at2759"/>
<dbReference type="AlphaFoldDB" id="K5VRE9"/>
<gene>
    <name evidence="2" type="ORF">PHACADRAFT_196508</name>
</gene>
<dbReference type="GeneID" id="18911157"/>
<keyword evidence="1" id="KW-0472">Membrane</keyword>
<evidence type="ECO:0000313" key="2">
    <source>
        <dbReference type="EMBL" id="EKM54073.1"/>
    </source>
</evidence>
<protein>
    <submittedName>
        <fullName evidence="2">Uncharacterized protein</fullName>
    </submittedName>
</protein>
<proteinExistence type="predicted"/>
<reference evidence="2 3" key="1">
    <citation type="journal article" date="2012" name="BMC Genomics">
        <title>Comparative genomics of the white-rot fungi, Phanerochaete carnosa and P. chrysosporium, to elucidate the genetic basis of the distinct wood types they colonize.</title>
        <authorList>
            <person name="Suzuki H."/>
            <person name="MacDonald J."/>
            <person name="Syed K."/>
            <person name="Salamov A."/>
            <person name="Hori C."/>
            <person name="Aerts A."/>
            <person name="Henrissat B."/>
            <person name="Wiebenga A."/>
            <person name="vanKuyk P.A."/>
            <person name="Barry K."/>
            <person name="Lindquist E."/>
            <person name="LaButti K."/>
            <person name="Lapidus A."/>
            <person name="Lucas S."/>
            <person name="Coutinho P."/>
            <person name="Gong Y."/>
            <person name="Samejima M."/>
            <person name="Mahadevan R."/>
            <person name="Abou-Zaid M."/>
            <person name="de Vries R.P."/>
            <person name="Igarashi K."/>
            <person name="Yadav J.S."/>
            <person name="Grigoriev I.V."/>
            <person name="Master E.R."/>
        </authorList>
    </citation>
    <scope>NUCLEOTIDE SEQUENCE [LARGE SCALE GENOMIC DNA]</scope>
    <source>
        <strain evidence="2 3">HHB-10118-sp</strain>
    </source>
</reference>
<organism evidence="2 3">
    <name type="scientific">Phanerochaete carnosa (strain HHB-10118-sp)</name>
    <name type="common">White-rot fungus</name>
    <name type="synonym">Peniophora carnosa</name>
    <dbReference type="NCBI Taxonomy" id="650164"/>
    <lineage>
        <taxon>Eukaryota</taxon>
        <taxon>Fungi</taxon>
        <taxon>Dikarya</taxon>
        <taxon>Basidiomycota</taxon>
        <taxon>Agaricomycotina</taxon>
        <taxon>Agaricomycetes</taxon>
        <taxon>Polyporales</taxon>
        <taxon>Phanerochaetaceae</taxon>
        <taxon>Phanerochaete</taxon>
    </lineage>
</organism>
<dbReference type="EMBL" id="JH930473">
    <property type="protein sequence ID" value="EKM54073.1"/>
    <property type="molecule type" value="Genomic_DNA"/>
</dbReference>
<dbReference type="RefSeq" id="XP_007396775.1">
    <property type="nucleotide sequence ID" value="XM_007396713.1"/>
</dbReference>
<feature type="transmembrane region" description="Helical" evidence="1">
    <location>
        <begin position="73"/>
        <end position="92"/>
    </location>
</feature>
<dbReference type="InParanoid" id="K5VRE9"/>
<name>K5VRE9_PHACS</name>